<dbReference type="EMBL" id="JAKUCV010000038">
    <property type="protein sequence ID" value="KAJ4851516.1"/>
    <property type="molecule type" value="Genomic_DNA"/>
</dbReference>
<keyword evidence="2" id="KW-1185">Reference proteome</keyword>
<evidence type="ECO:0000313" key="1">
    <source>
        <dbReference type="EMBL" id="KAJ4851516.1"/>
    </source>
</evidence>
<organism evidence="1 2">
    <name type="scientific">Turnera subulata</name>
    <dbReference type="NCBI Taxonomy" id="218843"/>
    <lineage>
        <taxon>Eukaryota</taxon>
        <taxon>Viridiplantae</taxon>
        <taxon>Streptophyta</taxon>
        <taxon>Embryophyta</taxon>
        <taxon>Tracheophyta</taxon>
        <taxon>Spermatophyta</taxon>
        <taxon>Magnoliopsida</taxon>
        <taxon>eudicotyledons</taxon>
        <taxon>Gunneridae</taxon>
        <taxon>Pentapetalae</taxon>
        <taxon>rosids</taxon>
        <taxon>fabids</taxon>
        <taxon>Malpighiales</taxon>
        <taxon>Passifloraceae</taxon>
        <taxon>Turnera</taxon>
    </lineage>
</organism>
<comment type="caution">
    <text evidence="1">The sequence shown here is derived from an EMBL/GenBank/DDBJ whole genome shotgun (WGS) entry which is preliminary data.</text>
</comment>
<reference evidence="1" key="2">
    <citation type="journal article" date="2023" name="Plants (Basel)">
        <title>Annotation of the Turnera subulata (Passifloraceae) Draft Genome Reveals the S-Locus Evolved after the Divergence of Turneroideae from Passifloroideae in a Stepwise Manner.</title>
        <authorList>
            <person name="Henning P.M."/>
            <person name="Roalson E.H."/>
            <person name="Mir W."/>
            <person name="McCubbin A.G."/>
            <person name="Shore J.S."/>
        </authorList>
    </citation>
    <scope>NUCLEOTIDE SEQUENCE</scope>
    <source>
        <strain evidence="1">F60SS</strain>
    </source>
</reference>
<dbReference type="PANTHER" id="PTHR33385">
    <property type="entry name" value="PROTEIN XRI1"/>
    <property type="match status" value="1"/>
</dbReference>
<protein>
    <submittedName>
        <fullName evidence="1">Uncharacterized protein</fullName>
    </submittedName>
</protein>
<dbReference type="OrthoDB" id="1913204at2759"/>
<sequence>MKRQCVWKSWLPKHTLFRRLSVAGGQWQWRTVALARWGEDLSYVFEETTPVKACRDLPYHINHNDKLSPNSCGYKESSSQVKRRRMLQFEPETVDTLPCNEEISSEFLKSNEGEDSLDEVLLPAQQFPEFPGISQEHRIFKLTFQNSALNSLSLKLMWFRNASFGLQMSLLKVVSLSLGHPPGYHHQLLIHSHSSNHVVSRETLPLRT</sequence>
<dbReference type="GO" id="GO:0007143">
    <property type="term" value="P:female meiotic nuclear division"/>
    <property type="evidence" value="ECO:0007669"/>
    <property type="project" value="InterPro"/>
</dbReference>
<dbReference type="GO" id="GO:0007140">
    <property type="term" value="P:male meiotic nuclear division"/>
    <property type="evidence" value="ECO:0007669"/>
    <property type="project" value="InterPro"/>
</dbReference>
<dbReference type="InterPro" id="IPR039933">
    <property type="entry name" value="XRI1"/>
</dbReference>
<evidence type="ECO:0000313" key="2">
    <source>
        <dbReference type="Proteomes" id="UP001141552"/>
    </source>
</evidence>
<proteinExistence type="predicted"/>
<dbReference type="Proteomes" id="UP001141552">
    <property type="component" value="Unassembled WGS sequence"/>
</dbReference>
<dbReference type="PANTHER" id="PTHR33385:SF4">
    <property type="entry name" value="PROTEIN XRI1"/>
    <property type="match status" value="1"/>
</dbReference>
<reference evidence="1" key="1">
    <citation type="submission" date="2022-02" db="EMBL/GenBank/DDBJ databases">
        <authorList>
            <person name="Henning P.M."/>
            <person name="McCubbin A.G."/>
            <person name="Shore J.S."/>
        </authorList>
    </citation>
    <scope>NUCLEOTIDE SEQUENCE</scope>
    <source>
        <strain evidence="1">F60SS</strain>
        <tissue evidence="1">Leaves</tissue>
    </source>
</reference>
<dbReference type="AlphaFoldDB" id="A0A9Q0GKL5"/>
<gene>
    <name evidence="1" type="ORF">Tsubulata_011941</name>
</gene>
<name>A0A9Q0GKL5_9ROSI</name>
<accession>A0A9Q0GKL5</accession>